<dbReference type="EMBL" id="RWIS01000012">
    <property type="protein sequence ID" value="RSK29582.1"/>
    <property type="molecule type" value="Genomic_DNA"/>
</dbReference>
<sequence>MGSRGGLCTALTDGTTQASLCRIPMATFLPSLHWAVPAAHADYYTPFYVLASGLNLVLLLREGWRRGYPMRSWLVVLACSSLAFILGTKLLALSGPEWQQLLTTGRWPAAGARSVLGGALSGTLLLLLLRRPLGFSWQMFDAFALPMCLALTVQCVGCVLTGCCFGEATAGGWGLTYAPGTWPYVAQVAQGAISASAAHSLPVHPTQLYTLLLCAGVGALLLGTRHKPWPGGSRNLLHLGLLLAGRWLIEFWRDAAGEPVGATVHEHSGLVMNELQWVLLVLAPGLLGLWIWQLRRQPATAYPQYEKLPTVRPRLNLLAVALLLLVTGWLGTSALSLPEILVMKALLLTVLVLEAGAALRGSAKQLRPTRVALPLGLAWVVFVLTSQVPADSTTTTLEITAGAGNGAYFEDVQDGGGCSGPLTRTTYDHRYAVQGATVELHKDNARHTTFGVGVWRGRDKIAYQILDPPTGTVLAVADSSLALFSVNPYVEFTSALRPGKLGFGYRTGLQLGRLHHQGRTNSLTEDPEFQKVSLDLGVWAGVREKLYVQADVNQGGLGVGNPTARLSLGSGLGQLDGRHLLLGMAFAENKGSSKMGFVSGSLRLGQTGITFYPYAATNFARLHQLHLRVGYRIPLPKPVRVRR</sequence>
<dbReference type="GO" id="GO:0008961">
    <property type="term" value="F:phosphatidylglycerol-prolipoprotein diacylglyceryl transferase activity"/>
    <property type="evidence" value="ECO:0007669"/>
    <property type="project" value="InterPro"/>
</dbReference>
<evidence type="ECO:0000313" key="9">
    <source>
        <dbReference type="Proteomes" id="UP000280066"/>
    </source>
</evidence>
<evidence type="ECO:0008006" key="10">
    <source>
        <dbReference type="Google" id="ProtNLM"/>
    </source>
</evidence>
<dbReference type="PANTHER" id="PTHR30589:SF0">
    <property type="entry name" value="PHOSPHATIDYLGLYCEROL--PROLIPOPROTEIN DIACYLGLYCERYL TRANSFERASE"/>
    <property type="match status" value="1"/>
</dbReference>
<keyword evidence="3" id="KW-0808">Transferase</keyword>
<evidence type="ECO:0000256" key="4">
    <source>
        <dbReference type="ARBA" id="ARBA00022692"/>
    </source>
</evidence>
<reference evidence="8 9" key="1">
    <citation type="submission" date="2018-12" db="EMBL/GenBank/DDBJ databases">
        <authorList>
            <person name="Feng G."/>
            <person name="Zhu H."/>
        </authorList>
    </citation>
    <scope>NUCLEOTIDE SEQUENCE [LARGE SCALE GENOMIC DNA]</scope>
    <source>
        <strain evidence="8 9">9PBR-2</strain>
    </source>
</reference>
<evidence type="ECO:0000256" key="7">
    <source>
        <dbReference type="SAM" id="Phobius"/>
    </source>
</evidence>
<dbReference type="Proteomes" id="UP000280066">
    <property type="component" value="Unassembled WGS sequence"/>
</dbReference>
<dbReference type="Pfam" id="PF01790">
    <property type="entry name" value="LGT"/>
    <property type="match status" value="1"/>
</dbReference>
<dbReference type="GO" id="GO:0005886">
    <property type="term" value="C:plasma membrane"/>
    <property type="evidence" value="ECO:0007669"/>
    <property type="project" value="InterPro"/>
</dbReference>
<name>A0A428JC47_9BACT</name>
<evidence type="ECO:0000313" key="8">
    <source>
        <dbReference type="EMBL" id="RSK29582.1"/>
    </source>
</evidence>
<organism evidence="8 9">
    <name type="scientific">Hymenobacter metallilatus</name>
    <dbReference type="NCBI Taxonomy" id="2493666"/>
    <lineage>
        <taxon>Bacteria</taxon>
        <taxon>Pseudomonadati</taxon>
        <taxon>Bacteroidota</taxon>
        <taxon>Cytophagia</taxon>
        <taxon>Cytophagales</taxon>
        <taxon>Hymenobacteraceae</taxon>
        <taxon>Hymenobacter</taxon>
    </lineage>
</organism>
<dbReference type="PANTHER" id="PTHR30589">
    <property type="entry name" value="PROLIPOPROTEIN DIACYLGLYCERYL TRANSFERASE"/>
    <property type="match status" value="1"/>
</dbReference>
<keyword evidence="2" id="KW-1003">Cell membrane</keyword>
<evidence type="ECO:0000256" key="3">
    <source>
        <dbReference type="ARBA" id="ARBA00022679"/>
    </source>
</evidence>
<feature type="transmembrane region" description="Helical" evidence="7">
    <location>
        <begin position="142"/>
        <end position="168"/>
    </location>
</feature>
<evidence type="ECO:0000256" key="6">
    <source>
        <dbReference type="ARBA" id="ARBA00023136"/>
    </source>
</evidence>
<evidence type="ECO:0000256" key="5">
    <source>
        <dbReference type="ARBA" id="ARBA00022989"/>
    </source>
</evidence>
<keyword evidence="5 7" id="KW-1133">Transmembrane helix</keyword>
<accession>A0A428JC47</accession>
<dbReference type="InterPro" id="IPR001640">
    <property type="entry name" value="Lgt"/>
</dbReference>
<comment type="caution">
    <text evidence="8">The sequence shown here is derived from an EMBL/GenBank/DDBJ whole genome shotgun (WGS) entry which is preliminary data.</text>
</comment>
<keyword evidence="4 7" id="KW-0812">Transmembrane</keyword>
<dbReference type="OrthoDB" id="871140at2"/>
<gene>
    <name evidence="8" type="ORF">EI290_17085</name>
</gene>
<protein>
    <recommendedName>
        <fullName evidence="10">Diacylglyceryl transferase</fullName>
    </recommendedName>
</protein>
<keyword evidence="9" id="KW-1185">Reference proteome</keyword>
<feature type="transmembrane region" description="Helical" evidence="7">
    <location>
        <begin position="315"/>
        <end position="335"/>
    </location>
</feature>
<feature type="transmembrane region" description="Helical" evidence="7">
    <location>
        <begin position="275"/>
        <end position="294"/>
    </location>
</feature>
<keyword evidence="6 7" id="KW-0472">Membrane</keyword>
<comment type="similarity">
    <text evidence="1">Belongs to the Lgt family.</text>
</comment>
<feature type="transmembrane region" description="Helical" evidence="7">
    <location>
        <begin position="43"/>
        <end position="60"/>
    </location>
</feature>
<proteinExistence type="inferred from homology"/>
<evidence type="ECO:0000256" key="1">
    <source>
        <dbReference type="ARBA" id="ARBA00007150"/>
    </source>
</evidence>
<dbReference type="AlphaFoldDB" id="A0A428JC47"/>
<feature type="transmembrane region" description="Helical" evidence="7">
    <location>
        <begin position="112"/>
        <end position="130"/>
    </location>
</feature>
<dbReference type="GO" id="GO:0042158">
    <property type="term" value="P:lipoprotein biosynthetic process"/>
    <property type="evidence" value="ECO:0007669"/>
    <property type="project" value="InterPro"/>
</dbReference>
<feature type="transmembrane region" description="Helical" evidence="7">
    <location>
        <begin position="72"/>
        <end position="92"/>
    </location>
</feature>
<evidence type="ECO:0000256" key="2">
    <source>
        <dbReference type="ARBA" id="ARBA00022475"/>
    </source>
</evidence>